<gene>
    <name evidence="1" type="ORF">D3227_18120</name>
</gene>
<organism evidence="1 2">
    <name type="scientific">Mesorhizobium waimense</name>
    <dbReference type="NCBI Taxonomy" id="1300307"/>
    <lineage>
        <taxon>Bacteria</taxon>
        <taxon>Pseudomonadati</taxon>
        <taxon>Pseudomonadota</taxon>
        <taxon>Alphaproteobacteria</taxon>
        <taxon>Hyphomicrobiales</taxon>
        <taxon>Phyllobacteriaceae</taxon>
        <taxon>Mesorhizobium</taxon>
    </lineage>
</organism>
<reference evidence="1 2" key="1">
    <citation type="submission" date="2018-09" db="EMBL/GenBank/DDBJ databases">
        <title>Mesorhizobium carmichaelinearum sp. nov. isolated from Carmichaelinea spp. root nodules in New Zealand.</title>
        <authorList>
            <person name="De Meyer S.E."/>
        </authorList>
    </citation>
    <scope>NUCLEOTIDE SEQUENCE [LARGE SCALE GENOMIC DNA]</scope>
    <source>
        <strain evidence="1 2">ICMP19557</strain>
    </source>
</reference>
<proteinExistence type="predicted"/>
<protein>
    <submittedName>
        <fullName evidence="1">Uncharacterized protein</fullName>
    </submittedName>
</protein>
<dbReference type="AlphaFoldDB" id="A0A3A5KVS7"/>
<keyword evidence="2" id="KW-1185">Reference proteome</keyword>
<sequence>MPPWSEGTEVARFLASLLAAMLVASAGRCWSKDTSKQISEDALRMISAEMYSGILSQECVHGRRYKQSRIENGFKRHLEEMRLQLVADGYTIVPDVTDNNARFSLSEMAFDAKRRLGMPRQLGCRDAYWLDDNPEW</sequence>
<accession>A0A3A5KVS7</accession>
<name>A0A3A5KVS7_9HYPH</name>
<comment type="caution">
    <text evidence="1">The sequence shown here is derived from an EMBL/GenBank/DDBJ whole genome shotgun (WGS) entry which is preliminary data.</text>
</comment>
<evidence type="ECO:0000313" key="1">
    <source>
        <dbReference type="EMBL" id="RJT37542.1"/>
    </source>
</evidence>
<dbReference type="EMBL" id="QZWZ01000013">
    <property type="protein sequence ID" value="RJT37542.1"/>
    <property type="molecule type" value="Genomic_DNA"/>
</dbReference>
<dbReference type="Proteomes" id="UP000272706">
    <property type="component" value="Unassembled WGS sequence"/>
</dbReference>
<evidence type="ECO:0000313" key="2">
    <source>
        <dbReference type="Proteomes" id="UP000272706"/>
    </source>
</evidence>